<name>Q3AQQ1_CHLCH</name>
<dbReference type="EMBL" id="CP000108">
    <property type="protein sequence ID" value="ABB28674.1"/>
    <property type="molecule type" value="Genomic_DNA"/>
</dbReference>
<evidence type="ECO:0000259" key="1">
    <source>
        <dbReference type="SMART" id="SM00642"/>
    </source>
</evidence>
<dbReference type="eggNOG" id="COG0366">
    <property type="taxonomic scope" value="Bacteria"/>
</dbReference>
<dbReference type="GO" id="GO:0005975">
    <property type="term" value="P:carbohydrate metabolic process"/>
    <property type="evidence" value="ECO:0007669"/>
    <property type="project" value="InterPro"/>
</dbReference>
<dbReference type="CAZy" id="GH13">
    <property type="family name" value="Glycoside Hydrolase Family 13"/>
</dbReference>
<dbReference type="STRING" id="340177.Cag_1416"/>
<dbReference type="KEGG" id="cch:Cag_1416"/>
<dbReference type="Pfam" id="PF00128">
    <property type="entry name" value="Alpha-amylase"/>
    <property type="match status" value="1"/>
</dbReference>
<dbReference type="InterPro" id="IPR017853">
    <property type="entry name" value="GH"/>
</dbReference>
<dbReference type="PANTHER" id="PTHR47786">
    <property type="entry name" value="ALPHA-1,4-GLUCAN:MALTOSE-1-PHOSPHATE MALTOSYLTRANSFERASE"/>
    <property type="match status" value="1"/>
</dbReference>
<accession>Q3AQQ1</accession>
<protein>
    <submittedName>
        <fullName evidence="2">Alpha amylase, catalytic subdomain</fullName>
    </submittedName>
</protein>
<dbReference type="CDD" id="cd11347">
    <property type="entry name" value="AmyAc_1"/>
    <property type="match status" value="1"/>
</dbReference>
<dbReference type="AlphaFoldDB" id="Q3AQQ1"/>
<sequence length="481" mass="55133">MFPLVYEINTRIWLRQLSEYYNQPITLGSVPDSEFSFFAQCNFDIIWLMGVWQPSKYSNAIATSHPSLRKGFLAHVPHDLKADDITASPYSIPTYTINDALGGNDELLAFRARLHRIGIKLMLDFVPNHLALDNEWLPEHPEFFMPLREDEHSQDPNAGFEYVANSYLAYGKDPYFAPWTDTLQLNYANLATHDMMTENLMKIGALADAVRCDVAMLILKSVFNTTWSSLGGQMHKEFWFDAISSVKKRYHDMIFLAEAYWNKEWELQMQGFDFTYDKPYYDYVTNAPVVVDKLSGHLSGGWDYQQKLCRFLENHDEPRSAAKLGLNNRAAAVVLLTTPGMHLIHQQQMVGYKKQMPVQLLRQAVEPEDGELAALYEQLFALQTHEVFQHGGIEWLDLNVCHYCHCFGFRRYHDEKNAFVIVNFSPFGMDLTFSHAALENMEGKALHTLSSTGKLAENELSVEGRAVKVTLSPHEALVMYN</sequence>
<evidence type="ECO:0000313" key="2">
    <source>
        <dbReference type="EMBL" id="ABB28674.1"/>
    </source>
</evidence>
<gene>
    <name evidence="2" type="ordered locus">Cag_1416</name>
</gene>
<proteinExistence type="predicted"/>
<feature type="domain" description="Glycosyl hydrolase family 13 catalytic" evidence="1">
    <location>
        <begin position="73"/>
        <end position="383"/>
    </location>
</feature>
<dbReference type="PANTHER" id="PTHR47786:SF2">
    <property type="entry name" value="GLYCOSYL HYDROLASE FAMILY 13 CATALYTIC DOMAIN-CONTAINING PROTEIN"/>
    <property type="match status" value="1"/>
</dbReference>
<dbReference type="Gene3D" id="3.20.20.80">
    <property type="entry name" value="Glycosidases"/>
    <property type="match status" value="1"/>
</dbReference>
<dbReference type="OrthoDB" id="9805159at2"/>
<dbReference type="SMART" id="SM00642">
    <property type="entry name" value="Aamy"/>
    <property type="match status" value="1"/>
</dbReference>
<organism evidence="2">
    <name type="scientific">Chlorobium chlorochromatii (strain CaD3)</name>
    <dbReference type="NCBI Taxonomy" id="340177"/>
    <lineage>
        <taxon>Bacteria</taxon>
        <taxon>Pseudomonadati</taxon>
        <taxon>Chlorobiota</taxon>
        <taxon>Chlorobiia</taxon>
        <taxon>Chlorobiales</taxon>
        <taxon>Chlorobiaceae</taxon>
        <taxon>Chlorobium/Pelodictyon group</taxon>
        <taxon>Chlorobium</taxon>
    </lineage>
</organism>
<dbReference type="InterPro" id="IPR006047">
    <property type="entry name" value="GH13_cat_dom"/>
</dbReference>
<dbReference type="HOGENOM" id="CLU_043801_0_0_10"/>
<reference evidence="2" key="1">
    <citation type="submission" date="2005-08" db="EMBL/GenBank/DDBJ databases">
        <title>Complete sequence of Chlorobium chlorochromatii CaD3.</title>
        <authorList>
            <person name="Copeland A."/>
            <person name="Lucas S."/>
            <person name="Lapidus A."/>
            <person name="Barry K."/>
            <person name="Detter J.C."/>
            <person name="Glavina T."/>
            <person name="Hammon N."/>
            <person name="Israni S."/>
            <person name="Pitluck S."/>
            <person name="Bryant D."/>
            <person name="Schmutz J."/>
            <person name="Larimer F."/>
            <person name="Land M."/>
            <person name="Kyrpides N."/>
            <person name="Ivanova N."/>
            <person name="Richardson P."/>
        </authorList>
    </citation>
    <scope>NUCLEOTIDE SEQUENCE [LARGE SCALE GENOMIC DNA]</scope>
    <source>
        <strain evidence="2">CaD3</strain>
    </source>
</reference>
<dbReference type="SUPFAM" id="SSF51445">
    <property type="entry name" value="(Trans)glycosidases"/>
    <property type="match status" value="1"/>
</dbReference>